<organism evidence="3 4">
    <name type="scientific">Obba rivulosa</name>
    <dbReference type="NCBI Taxonomy" id="1052685"/>
    <lineage>
        <taxon>Eukaryota</taxon>
        <taxon>Fungi</taxon>
        <taxon>Dikarya</taxon>
        <taxon>Basidiomycota</taxon>
        <taxon>Agaricomycotina</taxon>
        <taxon>Agaricomycetes</taxon>
        <taxon>Polyporales</taxon>
        <taxon>Gelatoporiaceae</taxon>
        <taxon>Obba</taxon>
    </lineage>
</organism>
<gene>
    <name evidence="3" type="ORF">OBBRIDRAFT_696529</name>
</gene>
<proteinExistence type="predicted"/>
<evidence type="ECO:0000313" key="3">
    <source>
        <dbReference type="EMBL" id="OCH88119.1"/>
    </source>
</evidence>
<evidence type="ECO:0000313" key="4">
    <source>
        <dbReference type="Proteomes" id="UP000250043"/>
    </source>
</evidence>
<dbReference type="Proteomes" id="UP000250043">
    <property type="component" value="Unassembled WGS sequence"/>
</dbReference>
<keyword evidence="1" id="KW-0812">Transmembrane</keyword>
<keyword evidence="4" id="KW-1185">Reference proteome</keyword>
<name>A0A8E2DJR3_9APHY</name>
<sequence>VIFYDHILTFPRELGLIWGRGINCVTVLYHLNKWGLFVWSILNILAAYLPLDTISVLPARCMVHCLSNESAFSAICIFAVSGGSWWLGLAVFTLNLVPVGANAVSSTRSTYRFKSLTCTTAVMGTRVCVIASDAIIIIVTWIKAYGVKRQADRHNIKTPLTTVLLRDGASSF</sequence>
<dbReference type="AlphaFoldDB" id="A0A8E2DJR3"/>
<feature type="domain" description="DUF6533" evidence="2">
    <location>
        <begin position="1"/>
        <end position="37"/>
    </location>
</feature>
<dbReference type="InterPro" id="IPR045340">
    <property type="entry name" value="DUF6533"/>
</dbReference>
<reference evidence="3 4" key="1">
    <citation type="submission" date="2016-07" db="EMBL/GenBank/DDBJ databases">
        <title>Draft genome of the white-rot fungus Obba rivulosa 3A-2.</title>
        <authorList>
            <consortium name="DOE Joint Genome Institute"/>
            <person name="Miettinen O."/>
            <person name="Riley R."/>
            <person name="Acob R."/>
            <person name="Barry K."/>
            <person name="Cullen D."/>
            <person name="De Vries R."/>
            <person name="Hainaut M."/>
            <person name="Hatakka A."/>
            <person name="Henrissat B."/>
            <person name="Hilden K."/>
            <person name="Kuo R."/>
            <person name="Labutti K."/>
            <person name="Lipzen A."/>
            <person name="Makela M.R."/>
            <person name="Sandor L."/>
            <person name="Spatafora J.W."/>
            <person name="Grigoriev I.V."/>
            <person name="Hibbett D.S."/>
        </authorList>
    </citation>
    <scope>NUCLEOTIDE SEQUENCE [LARGE SCALE GENOMIC DNA]</scope>
    <source>
        <strain evidence="3 4">3A-2</strain>
    </source>
</reference>
<feature type="transmembrane region" description="Helical" evidence="1">
    <location>
        <begin position="36"/>
        <end position="59"/>
    </location>
</feature>
<dbReference type="Pfam" id="PF20151">
    <property type="entry name" value="DUF6533"/>
    <property type="match status" value="1"/>
</dbReference>
<evidence type="ECO:0000259" key="2">
    <source>
        <dbReference type="Pfam" id="PF20151"/>
    </source>
</evidence>
<protein>
    <recommendedName>
        <fullName evidence="2">DUF6533 domain-containing protein</fullName>
    </recommendedName>
</protein>
<feature type="non-terminal residue" evidence="3">
    <location>
        <position position="1"/>
    </location>
</feature>
<keyword evidence="1" id="KW-1133">Transmembrane helix</keyword>
<feature type="non-terminal residue" evidence="3">
    <location>
        <position position="172"/>
    </location>
</feature>
<feature type="transmembrane region" description="Helical" evidence="1">
    <location>
        <begin position="71"/>
        <end position="101"/>
    </location>
</feature>
<dbReference type="EMBL" id="KV722462">
    <property type="protein sequence ID" value="OCH88119.1"/>
    <property type="molecule type" value="Genomic_DNA"/>
</dbReference>
<keyword evidence="1" id="KW-0472">Membrane</keyword>
<dbReference type="OrthoDB" id="2804045at2759"/>
<evidence type="ECO:0000256" key="1">
    <source>
        <dbReference type="SAM" id="Phobius"/>
    </source>
</evidence>
<accession>A0A8E2DJR3</accession>
<feature type="transmembrane region" description="Helical" evidence="1">
    <location>
        <begin position="121"/>
        <end position="142"/>
    </location>
</feature>